<dbReference type="PANTHER" id="PTHR42877">
    <property type="entry name" value="L-ORNITHINE N(5)-MONOOXYGENASE-RELATED"/>
    <property type="match status" value="1"/>
</dbReference>
<evidence type="ECO:0000313" key="5">
    <source>
        <dbReference type="EMBL" id="KAF2481607.1"/>
    </source>
</evidence>
<accession>A0A6A6PQU3</accession>
<evidence type="ECO:0000256" key="3">
    <source>
        <dbReference type="ARBA" id="ARBA00022827"/>
    </source>
</evidence>
<evidence type="ECO:0000256" key="2">
    <source>
        <dbReference type="ARBA" id="ARBA00022630"/>
    </source>
</evidence>
<evidence type="ECO:0000256" key="4">
    <source>
        <dbReference type="ARBA" id="ARBA00023002"/>
    </source>
</evidence>
<dbReference type="Pfam" id="PF00743">
    <property type="entry name" value="FMO-like"/>
    <property type="match status" value="1"/>
</dbReference>
<evidence type="ECO:0000313" key="6">
    <source>
        <dbReference type="Proteomes" id="UP000799767"/>
    </source>
</evidence>
<dbReference type="GeneID" id="54470785"/>
<dbReference type="GO" id="GO:0050661">
    <property type="term" value="F:NADP binding"/>
    <property type="evidence" value="ECO:0007669"/>
    <property type="project" value="InterPro"/>
</dbReference>
<dbReference type="InterPro" id="IPR036188">
    <property type="entry name" value="FAD/NAD-bd_sf"/>
</dbReference>
<dbReference type="Proteomes" id="UP000799767">
    <property type="component" value="Unassembled WGS sequence"/>
</dbReference>
<dbReference type="OrthoDB" id="74360at2759"/>
<dbReference type="AlphaFoldDB" id="A0A6A6PQU3"/>
<protein>
    <recommendedName>
        <fullName evidence="7">Flavin-binding monooxygenase</fullName>
    </recommendedName>
</protein>
<dbReference type="RefSeq" id="XP_033588177.1">
    <property type="nucleotide sequence ID" value="XM_033729783.1"/>
</dbReference>
<evidence type="ECO:0008006" key="7">
    <source>
        <dbReference type="Google" id="ProtNLM"/>
    </source>
</evidence>
<dbReference type="Gene3D" id="3.50.50.60">
    <property type="entry name" value="FAD/NAD(P)-binding domain"/>
    <property type="match status" value="2"/>
</dbReference>
<keyword evidence="6" id="KW-1185">Reference proteome</keyword>
<keyword evidence="2" id="KW-0285">Flavoprotein</keyword>
<name>A0A6A6PQU3_9PEZI</name>
<dbReference type="PANTHER" id="PTHR42877:SF4">
    <property type="entry name" value="FAD_NAD(P)-BINDING DOMAIN-CONTAINING PROTEIN-RELATED"/>
    <property type="match status" value="1"/>
</dbReference>
<dbReference type="InterPro" id="IPR020946">
    <property type="entry name" value="Flavin_mOase-like"/>
</dbReference>
<reference evidence="5" key="1">
    <citation type="journal article" date="2020" name="Stud. Mycol.">
        <title>101 Dothideomycetes genomes: a test case for predicting lifestyles and emergence of pathogens.</title>
        <authorList>
            <person name="Haridas S."/>
            <person name="Albert R."/>
            <person name="Binder M."/>
            <person name="Bloem J."/>
            <person name="Labutti K."/>
            <person name="Salamov A."/>
            <person name="Andreopoulos B."/>
            <person name="Baker S."/>
            <person name="Barry K."/>
            <person name="Bills G."/>
            <person name="Bluhm B."/>
            <person name="Cannon C."/>
            <person name="Castanera R."/>
            <person name="Culley D."/>
            <person name="Daum C."/>
            <person name="Ezra D."/>
            <person name="Gonzalez J."/>
            <person name="Henrissat B."/>
            <person name="Kuo A."/>
            <person name="Liang C."/>
            <person name="Lipzen A."/>
            <person name="Lutzoni F."/>
            <person name="Magnuson J."/>
            <person name="Mondo S."/>
            <person name="Nolan M."/>
            <person name="Ohm R."/>
            <person name="Pangilinan J."/>
            <person name="Park H.-J."/>
            <person name="Ramirez L."/>
            <person name="Alfaro M."/>
            <person name="Sun H."/>
            <person name="Tritt A."/>
            <person name="Yoshinaga Y."/>
            <person name="Zwiers L.-H."/>
            <person name="Turgeon B."/>
            <person name="Goodwin S."/>
            <person name="Spatafora J."/>
            <person name="Crous P."/>
            <person name="Grigoriev I."/>
        </authorList>
    </citation>
    <scope>NUCLEOTIDE SEQUENCE</scope>
    <source>
        <strain evidence="5">CBS 113389</strain>
    </source>
</reference>
<dbReference type="SUPFAM" id="SSF51905">
    <property type="entry name" value="FAD/NAD(P)-binding domain"/>
    <property type="match status" value="2"/>
</dbReference>
<gene>
    <name evidence="5" type="ORF">BDY17DRAFT_168112</name>
</gene>
<dbReference type="GO" id="GO:0004499">
    <property type="term" value="F:N,N-dimethylaniline monooxygenase activity"/>
    <property type="evidence" value="ECO:0007669"/>
    <property type="project" value="InterPro"/>
</dbReference>
<dbReference type="InterPro" id="IPR051209">
    <property type="entry name" value="FAD-bind_Monooxygenase_sf"/>
</dbReference>
<keyword evidence="4" id="KW-0560">Oxidoreductase</keyword>
<comment type="similarity">
    <text evidence="1">Belongs to the FAD-binding monooxygenase family.</text>
</comment>
<dbReference type="EMBL" id="MU001637">
    <property type="protein sequence ID" value="KAF2481607.1"/>
    <property type="molecule type" value="Genomic_DNA"/>
</dbReference>
<sequence>MAGGKPYPEVPVGNKTYTNAAVVIIGAGISGMCTAIDLIKRNNCRNFVILERSAGFGGTWHDNKYPGCCCDVWSMLYSFSFAQNSDWTREYPGQEEILSYLVRVAQEYNLYQYVRFNTSVEESTWDDEAKKWRTKVSTAQGSKEGEFQQEYTISSDFLVSAVGQLNSPKWPEIEGIGSFDGKTMHSARWDWSYDLEGKRVAMLGSGCTSAQIVPEIAKVAKHITIFQRTPNWLFPRMDQPTSALMRSVYKYIPPIRWRKRAGQMDFREAFYDAVTDSQSDNANMIRTLHQQKLEAELPDRKDLWDKLTPKYNPGCKRVIISDDFFPALGLPNVDLETRPIDSIAGSKVKVTEADGRIVDVEPEFDLLVCATGFKTTQFMHPIEMKGKNGRALSEVWKDGAQALYGTCVEDMPNFCQLYGPNTNLGEFRQLQCPEAAILTFLTGHNSIILMIEAQSRWINGLIAPVLTARKQGKALSLRPKPAKVAAYNAEIQAELQASSFNDPNCNSWYKNESGRITNNWSRTVVAYQHQMEEVKFDDFVVEGSGVGIVRDRPRIHVGRVKEETSVSDRTIVALGAVGAAAVVGSWLLRNSQYLRQVKVS</sequence>
<dbReference type="GO" id="GO:0050660">
    <property type="term" value="F:flavin adenine dinucleotide binding"/>
    <property type="evidence" value="ECO:0007669"/>
    <property type="project" value="InterPro"/>
</dbReference>
<evidence type="ECO:0000256" key="1">
    <source>
        <dbReference type="ARBA" id="ARBA00010139"/>
    </source>
</evidence>
<keyword evidence="3" id="KW-0274">FAD</keyword>
<organism evidence="5 6">
    <name type="scientific">Neohortaea acidophila</name>
    <dbReference type="NCBI Taxonomy" id="245834"/>
    <lineage>
        <taxon>Eukaryota</taxon>
        <taxon>Fungi</taxon>
        <taxon>Dikarya</taxon>
        <taxon>Ascomycota</taxon>
        <taxon>Pezizomycotina</taxon>
        <taxon>Dothideomycetes</taxon>
        <taxon>Dothideomycetidae</taxon>
        <taxon>Mycosphaerellales</taxon>
        <taxon>Teratosphaeriaceae</taxon>
        <taxon>Neohortaea</taxon>
    </lineage>
</organism>
<proteinExistence type="inferred from homology"/>